<dbReference type="Proteomes" id="UP000006727">
    <property type="component" value="Chromosome 6"/>
</dbReference>
<keyword evidence="3 21" id="KW-0812">Transmembrane</keyword>
<protein>
    <recommendedName>
        <fullName evidence="18">Glutathione S-transferase 3, mitochondrial</fullName>
        <ecNumber evidence="15">4.4.1.20</ecNumber>
    </recommendedName>
    <alternativeName>
        <fullName evidence="19">Glutathione peroxidase MGST3</fullName>
    </alternativeName>
    <alternativeName>
        <fullName evidence="20">LTC4 synthase MGST3</fullName>
    </alternativeName>
</protein>
<dbReference type="InterPro" id="IPR023352">
    <property type="entry name" value="MAPEG-like_dom_sf"/>
</dbReference>
<dbReference type="EC" id="4.4.1.20" evidence="15"/>
<evidence type="ECO:0000256" key="18">
    <source>
        <dbReference type="ARBA" id="ARBA00069748"/>
    </source>
</evidence>
<evidence type="ECO:0000256" key="8">
    <source>
        <dbReference type="ARBA" id="ARBA00023128"/>
    </source>
</evidence>
<evidence type="ECO:0000256" key="1">
    <source>
        <dbReference type="ARBA" id="ARBA00004374"/>
    </source>
</evidence>
<keyword evidence="7" id="KW-0443">Lipid metabolism</keyword>
<evidence type="ECO:0000256" key="20">
    <source>
        <dbReference type="ARBA" id="ARBA00076908"/>
    </source>
</evidence>
<dbReference type="GO" id="GO:0005635">
    <property type="term" value="C:nuclear envelope"/>
    <property type="evidence" value="ECO:0000318"/>
    <property type="project" value="GO_Central"/>
</dbReference>
<dbReference type="EnsemblPlants" id="Pp3c6_29390V3.3">
    <property type="protein sequence ID" value="Pp3c6_29390V3.3"/>
    <property type="gene ID" value="Pp3c6_29390"/>
</dbReference>
<dbReference type="GO" id="GO:0004364">
    <property type="term" value="F:glutathione transferase activity"/>
    <property type="evidence" value="ECO:0000318"/>
    <property type="project" value="GO_Central"/>
</dbReference>
<evidence type="ECO:0000256" key="6">
    <source>
        <dbReference type="ARBA" id="ARBA00023002"/>
    </source>
</evidence>
<proteinExistence type="predicted"/>
<evidence type="ECO:0000256" key="12">
    <source>
        <dbReference type="ARBA" id="ARBA00023288"/>
    </source>
</evidence>
<dbReference type="PANTHER" id="PTHR10250:SF26">
    <property type="entry name" value="GLUTATHIONE S-TRANSFERASE 3, MITOCHONDRIAL"/>
    <property type="match status" value="1"/>
</dbReference>
<dbReference type="AlphaFoldDB" id="A0A7I4E6C9"/>
<feature type="transmembrane region" description="Helical" evidence="21">
    <location>
        <begin position="126"/>
        <end position="151"/>
    </location>
</feature>
<dbReference type="InterPro" id="IPR001129">
    <property type="entry name" value="Membr-assoc_MAPEG"/>
</dbReference>
<keyword evidence="10" id="KW-0564">Palmitate</keyword>
<evidence type="ECO:0000256" key="11">
    <source>
        <dbReference type="ARBA" id="ARBA00023239"/>
    </source>
</evidence>
<evidence type="ECO:0000313" key="22">
    <source>
        <dbReference type="EnsemblPlants" id="Pp3c6_29390V3.3"/>
    </source>
</evidence>
<keyword evidence="6" id="KW-0560">Oxidoreductase</keyword>
<evidence type="ECO:0000256" key="13">
    <source>
        <dbReference type="ARBA" id="ARBA00037884"/>
    </source>
</evidence>
<feature type="transmembrane region" description="Helical" evidence="21">
    <location>
        <begin position="55"/>
        <end position="79"/>
    </location>
</feature>
<keyword evidence="2" id="KW-0808">Transferase</keyword>
<comment type="pathway">
    <text evidence="13">Lipid metabolism; leukotriene C4 biosynthesis.</text>
</comment>
<dbReference type="GO" id="GO:0006629">
    <property type="term" value="P:lipid metabolic process"/>
    <property type="evidence" value="ECO:0007669"/>
    <property type="project" value="UniProtKB-KW"/>
</dbReference>
<dbReference type="GO" id="GO:0004464">
    <property type="term" value="F:leukotriene-C4 synthase activity"/>
    <property type="evidence" value="ECO:0007669"/>
    <property type="project" value="UniProtKB-EC"/>
</dbReference>
<comment type="subcellular location">
    <subcellularLocation>
        <location evidence="1">Mitochondrion outer membrane</location>
        <topology evidence="1">Multi-pass membrane protein</topology>
    </subcellularLocation>
</comment>
<keyword evidence="23" id="KW-1185">Reference proteome</keyword>
<comment type="catalytic activity">
    <reaction evidence="16">
        <text>leukotriene C4 = leukotriene A4 + glutathione</text>
        <dbReference type="Rhea" id="RHEA:17617"/>
        <dbReference type="ChEBI" id="CHEBI:57463"/>
        <dbReference type="ChEBI" id="CHEBI:57925"/>
        <dbReference type="ChEBI" id="CHEBI:57973"/>
        <dbReference type="EC" id="4.4.1.20"/>
    </reaction>
    <physiologicalReaction direction="right-to-left" evidence="16">
        <dbReference type="Rhea" id="RHEA:17619"/>
    </physiologicalReaction>
</comment>
<feature type="transmembrane region" description="Helical" evidence="21">
    <location>
        <begin position="13"/>
        <end position="34"/>
    </location>
</feature>
<dbReference type="Pfam" id="PF01124">
    <property type="entry name" value="MAPEG"/>
    <property type="match status" value="1"/>
</dbReference>
<dbReference type="PANTHER" id="PTHR10250">
    <property type="entry name" value="MICROSOMAL GLUTATHIONE S-TRANSFERASE"/>
    <property type="match status" value="1"/>
</dbReference>
<keyword evidence="4" id="KW-1000">Mitochondrion outer membrane</keyword>
<evidence type="ECO:0000256" key="19">
    <source>
        <dbReference type="ARBA" id="ARBA00075145"/>
    </source>
</evidence>
<reference evidence="22 23" key="2">
    <citation type="journal article" date="2018" name="Plant J.">
        <title>The Physcomitrella patens chromosome-scale assembly reveals moss genome structure and evolution.</title>
        <authorList>
            <person name="Lang D."/>
            <person name="Ullrich K.K."/>
            <person name="Murat F."/>
            <person name="Fuchs J."/>
            <person name="Jenkins J."/>
            <person name="Haas F.B."/>
            <person name="Piednoel M."/>
            <person name="Gundlach H."/>
            <person name="Van Bel M."/>
            <person name="Meyberg R."/>
            <person name="Vives C."/>
            <person name="Morata J."/>
            <person name="Symeonidi A."/>
            <person name="Hiss M."/>
            <person name="Muchero W."/>
            <person name="Kamisugi Y."/>
            <person name="Saleh O."/>
            <person name="Blanc G."/>
            <person name="Decker E.L."/>
            <person name="van Gessel N."/>
            <person name="Grimwood J."/>
            <person name="Hayes R.D."/>
            <person name="Graham S.W."/>
            <person name="Gunter L.E."/>
            <person name="McDaniel S.F."/>
            <person name="Hoernstein S.N.W."/>
            <person name="Larsson A."/>
            <person name="Li F.W."/>
            <person name="Perroud P.F."/>
            <person name="Phillips J."/>
            <person name="Ranjan P."/>
            <person name="Rokshar D.S."/>
            <person name="Rothfels C.J."/>
            <person name="Schneider L."/>
            <person name="Shu S."/>
            <person name="Stevenson D.W."/>
            <person name="Thummler F."/>
            <person name="Tillich M."/>
            <person name="Villarreal Aguilar J.C."/>
            <person name="Widiez T."/>
            <person name="Wong G.K."/>
            <person name="Wymore A."/>
            <person name="Zhang Y."/>
            <person name="Zimmer A.D."/>
            <person name="Quatrano R.S."/>
            <person name="Mayer K.F.X."/>
            <person name="Goodstein D."/>
            <person name="Casacuberta J.M."/>
            <person name="Vandepoele K."/>
            <person name="Reski R."/>
            <person name="Cuming A.C."/>
            <person name="Tuskan G.A."/>
            <person name="Maumus F."/>
            <person name="Salse J."/>
            <person name="Schmutz J."/>
            <person name="Rensing S.A."/>
        </authorList>
    </citation>
    <scope>NUCLEOTIDE SEQUENCE [LARGE SCALE GENOMIC DNA]</scope>
    <source>
        <strain evidence="22 23">cv. Gransden 2004</strain>
    </source>
</reference>
<evidence type="ECO:0000256" key="14">
    <source>
        <dbReference type="ARBA" id="ARBA00037916"/>
    </source>
</evidence>
<reference evidence="22" key="3">
    <citation type="submission" date="2020-12" db="UniProtKB">
        <authorList>
            <consortium name="EnsemblPlants"/>
        </authorList>
    </citation>
    <scope>IDENTIFICATION</scope>
</reference>
<keyword evidence="9 21" id="KW-0472">Membrane</keyword>
<dbReference type="InParanoid" id="A0A7I4E6C9"/>
<dbReference type="EMBL" id="ABEU02000006">
    <property type="status" value="NOT_ANNOTATED_CDS"/>
    <property type="molecule type" value="Genomic_DNA"/>
</dbReference>
<evidence type="ECO:0000313" key="23">
    <source>
        <dbReference type="Proteomes" id="UP000006727"/>
    </source>
</evidence>
<gene>
    <name evidence="22" type="primary">LOC112283304</name>
</gene>
<keyword evidence="8" id="KW-0496">Mitochondrion</keyword>
<reference evidence="22 23" key="1">
    <citation type="journal article" date="2008" name="Science">
        <title>The Physcomitrella genome reveals evolutionary insights into the conquest of land by plants.</title>
        <authorList>
            <person name="Rensing S."/>
            <person name="Lang D."/>
            <person name="Zimmer A."/>
            <person name="Terry A."/>
            <person name="Salamov A."/>
            <person name="Shapiro H."/>
            <person name="Nishiyama T."/>
            <person name="Perroud P.-F."/>
            <person name="Lindquist E."/>
            <person name="Kamisugi Y."/>
            <person name="Tanahashi T."/>
            <person name="Sakakibara K."/>
            <person name="Fujita T."/>
            <person name="Oishi K."/>
            <person name="Shin-I T."/>
            <person name="Kuroki Y."/>
            <person name="Toyoda A."/>
            <person name="Suzuki Y."/>
            <person name="Hashimoto A."/>
            <person name="Yamaguchi K."/>
            <person name="Sugano A."/>
            <person name="Kohara Y."/>
            <person name="Fujiyama A."/>
            <person name="Anterola A."/>
            <person name="Aoki S."/>
            <person name="Ashton N."/>
            <person name="Barbazuk W.B."/>
            <person name="Barker E."/>
            <person name="Bennetzen J."/>
            <person name="Bezanilla M."/>
            <person name="Blankenship R."/>
            <person name="Cho S.H."/>
            <person name="Dutcher S."/>
            <person name="Estelle M."/>
            <person name="Fawcett J.A."/>
            <person name="Gundlach H."/>
            <person name="Hanada K."/>
            <person name="Heyl A."/>
            <person name="Hicks K.A."/>
            <person name="Hugh J."/>
            <person name="Lohr M."/>
            <person name="Mayer K."/>
            <person name="Melkozernov A."/>
            <person name="Murata T."/>
            <person name="Nelson D."/>
            <person name="Pils B."/>
            <person name="Prigge M."/>
            <person name="Reiss B."/>
            <person name="Renner T."/>
            <person name="Rombauts S."/>
            <person name="Rushton P."/>
            <person name="Sanderfoot A."/>
            <person name="Schween G."/>
            <person name="Shiu S.-H."/>
            <person name="Stueber K."/>
            <person name="Theodoulou F.L."/>
            <person name="Tu H."/>
            <person name="Van de Peer Y."/>
            <person name="Verrier P.J."/>
            <person name="Waters E."/>
            <person name="Wood A."/>
            <person name="Yang L."/>
            <person name="Cove D."/>
            <person name="Cuming A."/>
            <person name="Hasebe M."/>
            <person name="Lucas S."/>
            <person name="Mishler D.B."/>
            <person name="Reski R."/>
            <person name="Grigoriev I."/>
            <person name="Quatrano R.S."/>
            <person name="Boore J.L."/>
        </authorList>
    </citation>
    <scope>NUCLEOTIDE SEQUENCE [LARGE SCALE GENOMIC DNA]</scope>
    <source>
        <strain evidence="22 23">cv. Gransden 2004</strain>
    </source>
</reference>
<feature type="transmembrane region" description="Helical" evidence="21">
    <location>
        <begin position="172"/>
        <end position="194"/>
    </location>
</feature>
<evidence type="ECO:0000256" key="10">
    <source>
        <dbReference type="ARBA" id="ARBA00023139"/>
    </source>
</evidence>
<dbReference type="InterPro" id="IPR050997">
    <property type="entry name" value="MAPEG"/>
</dbReference>
<evidence type="ECO:0000256" key="7">
    <source>
        <dbReference type="ARBA" id="ARBA00023098"/>
    </source>
</evidence>
<dbReference type="GO" id="GO:0006691">
    <property type="term" value="P:leukotriene metabolic process"/>
    <property type="evidence" value="ECO:0007669"/>
    <property type="project" value="UniProtKB-ARBA"/>
</dbReference>
<dbReference type="GO" id="GO:0005783">
    <property type="term" value="C:endoplasmic reticulum"/>
    <property type="evidence" value="ECO:0000318"/>
    <property type="project" value="GO_Central"/>
</dbReference>
<evidence type="ECO:0000256" key="17">
    <source>
        <dbReference type="ARBA" id="ARBA00051411"/>
    </source>
</evidence>
<sequence length="199" mass="22020">MSMSPGCFVLPPYIVYFACSLPSTSCVELSCYSLHWRSGTAGGLLQRRGARMAPVVAAGFTVAPEFGYVVLTASASVILTQWQMFQVAFQRRRSGLKYPKMYEDAEDSLFNCYQRAHQNTLESYPAFLTLLVISGLAYPITASVFGMLWVVGRVVYSLGYYTGDPSKRFRGAFHNFGLWGLLVTSIVFGVRTVMPLLSA</sequence>
<keyword evidence="11" id="KW-0456">Lyase</keyword>
<dbReference type="GO" id="GO:0005741">
    <property type="term" value="C:mitochondrial outer membrane"/>
    <property type="evidence" value="ECO:0007669"/>
    <property type="project" value="UniProtKB-SubCell"/>
</dbReference>
<comment type="pathway">
    <text evidence="14">Lipid metabolism; arachidonate metabolism.</text>
</comment>
<evidence type="ECO:0000256" key="2">
    <source>
        <dbReference type="ARBA" id="ARBA00022679"/>
    </source>
</evidence>
<dbReference type="Gene3D" id="1.20.120.550">
    <property type="entry name" value="Membrane associated eicosanoid/glutathione metabolism-like domain"/>
    <property type="match status" value="1"/>
</dbReference>
<evidence type="ECO:0000256" key="21">
    <source>
        <dbReference type="SAM" id="Phobius"/>
    </source>
</evidence>
<evidence type="ECO:0000256" key="16">
    <source>
        <dbReference type="ARBA" id="ARBA00049298"/>
    </source>
</evidence>
<comment type="catalytic activity">
    <reaction evidence="17">
        <text>15-deoxy-Delta(12,14)-prostaglandin J2 + glutathione = 15-deoxy-Delta(12,14)-prostaglandin J2-S-(R)-glutathione</text>
        <dbReference type="Rhea" id="RHEA:75963"/>
        <dbReference type="ChEBI" id="CHEBI:57925"/>
        <dbReference type="ChEBI" id="CHEBI:85236"/>
        <dbReference type="ChEBI" id="CHEBI:194498"/>
    </reaction>
    <physiologicalReaction direction="left-to-right" evidence="17">
        <dbReference type="Rhea" id="RHEA:75964"/>
    </physiologicalReaction>
</comment>
<evidence type="ECO:0000256" key="9">
    <source>
        <dbReference type="ARBA" id="ARBA00023136"/>
    </source>
</evidence>
<evidence type="ECO:0000256" key="3">
    <source>
        <dbReference type="ARBA" id="ARBA00022692"/>
    </source>
</evidence>
<dbReference type="GO" id="GO:0004602">
    <property type="term" value="F:glutathione peroxidase activity"/>
    <property type="evidence" value="ECO:0000318"/>
    <property type="project" value="GO_Central"/>
</dbReference>
<organism evidence="22 23">
    <name type="scientific">Physcomitrium patens</name>
    <name type="common">Spreading-leaved earth moss</name>
    <name type="synonym">Physcomitrella patens</name>
    <dbReference type="NCBI Taxonomy" id="3218"/>
    <lineage>
        <taxon>Eukaryota</taxon>
        <taxon>Viridiplantae</taxon>
        <taxon>Streptophyta</taxon>
        <taxon>Embryophyta</taxon>
        <taxon>Bryophyta</taxon>
        <taxon>Bryophytina</taxon>
        <taxon>Bryopsida</taxon>
        <taxon>Funariidae</taxon>
        <taxon>Funariales</taxon>
        <taxon>Funariaceae</taxon>
        <taxon>Physcomitrium</taxon>
    </lineage>
</organism>
<evidence type="ECO:0000256" key="5">
    <source>
        <dbReference type="ARBA" id="ARBA00022989"/>
    </source>
</evidence>
<keyword evidence="12" id="KW-0449">Lipoprotein</keyword>
<evidence type="ECO:0000256" key="4">
    <source>
        <dbReference type="ARBA" id="ARBA00022787"/>
    </source>
</evidence>
<accession>A0A7I4E6C9</accession>
<keyword evidence="5 21" id="KW-1133">Transmembrane helix</keyword>
<dbReference type="SUPFAM" id="SSF161084">
    <property type="entry name" value="MAPEG domain-like"/>
    <property type="match status" value="1"/>
</dbReference>
<name>A0A7I4E6C9_PHYPA</name>
<dbReference type="Gramene" id="Pp3c6_29390V3.3">
    <property type="protein sequence ID" value="Pp3c6_29390V3.3"/>
    <property type="gene ID" value="Pp3c6_29390"/>
</dbReference>
<evidence type="ECO:0000256" key="15">
    <source>
        <dbReference type="ARBA" id="ARBA00039056"/>
    </source>
</evidence>
<dbReference type="FunFam" id="1.20.120.550:FF:000004">
    <property type="entry name" value="Microsomal glutathione S-transferase 3"/>
    <property type="match status" value="1"/>
</dbReference>